<keyword evidence="4" id="KW-1185">Reference proteome</keyword>
<evidence type="ECO:0000313" key="3">
    <source>
        <dbReference type="EMBL" id="KAK0152796.1"/>
    </source>
</evidence>
<feature type="transmembrane region" description="Helical" evidence="2">
    <location>
        <begin position="120"/>
        <end position="138"/>
    </location>
</feature>
<keyword evidence="2" id="KW-1133">Transmembrane helix</keyword>
<dbReference type="Proteomes" id="UP001174136">
    <property type="component" value="Unassembled WGS sequence"/>
</dbReference>
<name>A0AA47P6H1_MERPO</name>
<proteinExistence type="predicted"/>
<dbReference type="EMBL" id="JAOPHQ010000892">
    <property type="protein sequence ID" value="KAK0152796.1"/>
    <property type="molecule type" value="Genomic_DNA"/>
</dbReference>
<sequence>MGHAFECQEKQHRHSDSSPRLHMLYPLREQTHSTTRSDDTHSAWLHNSLSASQTTEVESGVNVTLSCTNVSRDSPTLAFWMRAVHTSSPAVISSVYGTKTKPDRDETQRHCEGTWPVQRGVLGSVMAILGLVIVGLVFKIRQLQIDSNNEPLMQDNQESDQNQIFYTTMSFPQRRHAGPKADPEPGVVYAATR</sequence>
<reference evidence="3" key="1">
    <citation type="journal article" date="2023" name="Front. Mar. Sci.">
        <title>A new Merluccius polli reference genome to investigate the effects of global change in West African waters.</title>
        <authorList>
            <person name="Mateo J.L."/>
            <person name="Blanco-Fernandez C."/>
            <person name="Garcia-Vazquez E."/>
            <person name="Machado-Schiaffino G."/>
        </authorList>
    </citation>
    <scope>NUCLEOTIDE SEQUENCE</scope>
    <source>
        <strain evidence="3">C29</strain>
        <tissue evidence="3">Fin</tissue>
    </source>
</reference>
<comment type="caution">
    <text evidence="3">The sequence shown here is derived from an EMBL/GenBank/DDBJ whole genome shotgun (WGS) entry which is preliminary data.</text>
</comment>
<protein>
    <recommendedName>
        <fullName evidence="5">Ig-like domain-containing protein</fullName>
    </recommendedName>
</protein>
<accession>A0AA47P6H1</accession>
<keyword evidence="2" id="KW-0812">Transmembrane</keyword>
<gene>
    <name evidence="3" type="ORF">N1851_005669</name>
</gene>
<evidence type="ECO:0008006" key="5">
    <source>
        <dbReference type="Google" id="ProtNLM"/>
    </source>
</evidence>
<organism evidence="3 4">
    <name type="scientific">Merluccius polli</name>
    <name type="common">Benguela hake</name>
    <name type="synonym">Merluccius cadenati</name>
    <dbReference type="NCBI Taxonomy" id="89951"/>
    <lineage>
        <taxon>Eukaryota</taxon>
        <taxon>Metazoa</taxon>
        <taxon>Chordata</taxon>
        <taxon>Craniata</taxon>
        <taxon>Vertebrata</taxon>
        <taxon>Euteleostomi</taxon>
        <taxon>Actinopterygii</taxon>
        <taxon>Neopterygii</taxon>
        <taxon>Teleostei</taxon>
        <taxon>Neoteleostei</taxon>
        <taxon>Acanthomorphata</taxon>
        <taxon>Zeiogadaria</taxon>
        <taxon>Gadariae</taxon>
        <taxon>Gadiformes</taxon>
        <taxon>Gadoidei</taxon>
        <taxon>Merlucciidae</taxon>
        <taxon>Merluccius</taxon>
    </lineage>
</organism>
<evidence type="ECO:0000313" key="4">
    <source>
        <dbReference type="Proteomes" id="UP001174136"/>
    </source>
</evidence>
<feature type="region of interest" description="Disordered" evidence="1">
    <location>
        <begin position="173"/>
        <end position="193"/>
    </location>
</feature>
<evidence type="ECO:0000256" key="1">
    <source>
        <dbReference type="SAM" id="MobiDB-lite"/>
    </source>
</evidence>
<evidence type="ECO:0000256" key="2">
    <source>
        <dbReference type="SAM" id="Phobius"/>
    </source>
</evidence>
<keyword evidence="2" id="KW-0472">Membrane</keyword>
<dbReference type="AlphaFoldDB" id="A0AA47P6H1"/>